<dbReference type="Pfam" id="PF16015">
    <property type="entry name" value="Promethin"/>
    <property type="match status" value="1"/>
</dbReference>
<feature type="compositionally biased region" description="Low complexity" evidence="1">
    <location>
        <begin position="289"/>
        <end position="299"/>
    </location>
</feature>
<comment type="caution">
    <text evidence="3">The sequence shown here is derived from an EMBL/GenBank/DDBJ whole genome shotgun (WGS) entry which is preliminary data.</text>
</comment>
<accession>A0ABR3Q9S0</accession>
<keyword evidence="4" id="KW-1185">Reference proteome</keyword>
<feature type="region of interest" description="Disordered" evidence="1">
    <location>
        <begin position="1"/>
        <end position="24"/>
    </location>
</feature>
<gene>
    <name evidence="3" type="ORF">Q8F55_002436</name>
</gene>
<feature type="transmembrane region" description="Helical" evidence="2">
    <location>
        <begin position="121"/>
        <end position="142"/>
    </location>
</feature>
<feature type="compositionally biased region" description="Basic and acidic residues" evidence="1">
    <location>
        <begin position="275"/>
        <end position="288"/>
    </location>
</feature>
<name>A0ABR3Q9S0_9TREE</name>
<evidence type="ECO:0000313" key="3">
    <source>
        <dbReference type="EMBL" id="KAL1411475.1"/>
    </source>
</evidence>
<evidence type="ECO:0000313" key="4">
    <source>
        <dbReference type="Proteomes" id="UP001565368"/>
    </source>
</evidence>
<feature type="transmembrane region" description="Helical" evidence="2">
    <location>
        <begin position="148"/>
        <end position="169"/>
    </location>
</feature>
<keyword evidence="2" id="KW-0472">Membrane</keyword>
<dbReference type="RefSeq" id="XP_069211419.1">
    <property type="nucleotide sequence ID" value="XM_069351033.1"/>
</dbReference>
<feature type="compositionally biased region" description="Polar residues" evidence="1">
    <location>
        <begin position="333"/>
        <end position="345"/>
    </location>
</feature>
<evidence type="ECO:0000256" key="1">
    <source>
        <dbReference type="SAM" id="MobiDB-lite"/>
    </source>
</evidence>
<feature type="transmembrane region" description="Helical" evidence="2">
    <location>
        <begin position="92"/>
        <end position="114"/>
    </location>
</feature>
<protein>
    <recommendedName>
        <fullName evidence="5">Transmembrane protein</fullName>
    </recommendedName>
</protein>
<reference evidence="3 4" key="1">
    <citation type="submission" date="2023-08" db="EMBL/GenBank/DDBJ databases">
        <title>Annotated Genome Sequence of Vanrija albida AlHP1.</title>
        <authorList>
            <person name="Herzog R."/>
        </authorList>
    </citation>
    <scope>NUCLEOTIDE SEQUENCE [LARGE SCALE GENOMIC DNA]</scope>
    <source>
        <strain evidence="3 4">AlHP1</strain>
    </source>
</reference>
<evidence type="ECO:0008006" key="5">
    <source>
        <dbReference type="Google" id="ProtNLM"/>
    </source>
</evidence>
<dbReference type="Proteomes" id="UP001565368">
    <property type="component" value="Unassembled WGS sequence"/>
</dbReference>
<sequence>MPPVAYSASTHHQHRKLPSSYSSAPSTHAAAARAHLPHHSHAHGPAMGASERAAQAALDDLSRRVREQSDKIQKALTPAAEAAKGFAESNPVVFTFLAIFAALSFVPVLCFVGFVAASTIFLTAAAALILLFLILGTVFLGAAFVLPVIIFTGIVSFVALSILLALFLAHRLYLHLVDSTADAVTLATVAAGFRTWTDETFARIGLGSYAHRPAAFEDYPVVSRSLDKRSSYDAKKEAAISNALKALSGESKAPVQHEFVPTLNADDLRPAQAGDDFKLVPGHIDRPASGRSSGGSSPSLYVKAEPTHQADLFNPTTPSVNTDSKREFDDSASDWTSESVHSVHR</sequence>
<evidence type="ECO:0000256" key="2">
    <source>
        <dbReference type="SAM" id="Phobius"/>
    </source>
</evidence>
<proteinExistence type="predicted"/>
<feature type="region of interest" description="Disordered" evidence="1">
    <location>
        <begin position="274"/>
        <end position="345"/>
    </location>
</feature>
<organism evidence="3 4">
    <name type="scientific">Vanrija albida</name>
    <dbReference type="NCBI Taxonomy" id="181172"/>
    <lineage>
        <taxon>Eukaryota</taxon>
        <taxon>Fungi</taxon>
        <taxon>Dikarya</taxon>
        <taxon>Basidiomycota</taxon>
        <taxon>Agaricomycotina</taxon>
        <taxon>Tremellomycetes</taxon>
        <taxon>Trichosporonales</taxon>
        <taxon>Trichosporonaceae</taxon>
        <taxon>Vanrija</taxon>
    </lineage>
</organism>
<dbReference type="EMBL" id="JBBXJM010000002">
    <property type="protein sequence ID" value="KAL1411475.1"/>
    <property type="molecule type" value="Genomic_DNA"/>
</dbReference>
<keyword evidence="2" id="KW-1133">Transmembrane helix</keyword>
<dbReference type="GeneID" id="95983479"/>
<keyword evidence="2" id="KW-0812">Transmembrane</keyword>